<dbReference type="Pfam" id="PF11848">
    <property type="entry name" value="DUF3368"/>
    <property type="match status" value="1"/>
</dbReference>
<keyword evidence="2" id="KW-1185">Reference proteome</keyword>
<dbReference type="RefSeq" id="WP_264489326.1">
    <property type="nucleotide sequence ID" value="NZ_JAPDDT010000013.1"/>
</dbReference>
<dbReference type="Proteomes" id="UP001320876">
    <property type="component" value="Unassembled WGS sequence"/>
</dbReference>
<dbReference type="EMBL" id="JAPDDT010000013">
    <property type="protein sequence ID" value="MCW1925218.1"/>
    <property type="molecule type" value="Genomic_DNA"/>
</dbReference>
<gene>
    <name evidence="1" type="ORF">OKA05_21845</name>
</gene>
<protein>
    <submittedName>
        <fullName evidence="1">DUF3368 domain-containing protein</fullName>
    </submittedName>
</protein>
<evidence type="ECO:0000313" key="1">
    <source>
        <dbReference type="EMBL" id="MCW1925218.1"/>
    </source>
</evidence>
<dbReference type="PANTHER" id="PTHR39550:SF1">
    <property type="entry name" value="SLL0658 PROTEIN"/>
    <property type="match status" value="1"/>
</dbReference>
<dbReference type="InterPro" id="IPR021799">
    <property type="entry name" value="PIN-like_prokaryotic"/>
</dbReference>
<proteinExistence type="predicted"/>
<comment type="caution">
    <text evidence="1">The sequence shown here is derived from an EMBL/GenBank/DDBJ whole genome shotgun (WGS) entry which is preliminary data.</text>
</comment>
<sequence>MIVVADTSSVLNLCCLRHEHVLQELFGKLLAPPAVWDEFQKLAGSDPRFAGLAFPAFIEIVAPSRVPPTLAGNERLHSGEVNALALASEIKADAILMDERAGRTEAKALGIPAIGILGILIRAKELSLVPELAPLLDQLQSRAGFWIAESLRERVLKLAGE</sequence>
<dbReference type="PANTHER" id="PTHR39550">
    <property type="entry name" value="SLL0658 PROTEIN"/>
    <property type="match status" value="1"/>
</dbReference>
<reference evidence="1 2" key="1">
    <citation type="submission" date="2022-10" db="EMBL/GenBank/DDBJ databases">
        <title>Luteolibacter arcticus strain CCTCC AB 2014275, whole genome shotgun sequencing project.</title>
        <authorList>
            <person name="Zhao G."/>
            <person name="Shen L."/>
        </authorList>
    </citation>
    <scope>NUCLEOTIDE SEQUENCE [LARGE SCALE GENOMIC DNA]</scope>
    <source>
        <strain evidence="1 2">CCTCC AB 2014275</strain>
    </source>
</reference>
<name>A0ABT3GP06_9BACT</name>
<evidence type="ECO:0000313" key="2">
    <source>
        <dbReference type="Proteomes" id="UP001320876"/>
    </source>
</evidence>
<accession>A0ABT3GP06</accession>
<organism evidence="1 2">
    <name type="scientific">Luteolibacter arcticus</name>
    <dbReference type="NCBI Taxonomy" id="1581411"/>
    <lineage>
        <taxon>Bacteria</taxon>
        <taxon>Pseudomonadati</taxon>
        <taxon>Verrucomicrobiota</taxon>
        <taxon>Verrucomicrobiia</taxon>
        <taxon>Verrucomicrobiales</taxon>
        <taxon>Verrucomicrobiaceae</taxon>
        <taxon>Luteolibacter</taxon>
    </lineage>
</organism>